<dbReference type="AlphaFoldDB" id="A0A1A3CCM8"/>
<dbReference type="RefSeq" id="WP_065120888.1">
    <property type="nucleotide sequence ID" value="NZ_LZKQ01000131.1"/>
</dbReference>
<gene>
    <name evidence="2" type="ORF">A9X01_19130</name>
</gene>
<evidence type="ECO:0000313" key="2">
    <source>
        <dbReference type="EMBL" id="OBI84710.1"/>
    </source>
</evidence>
<dbReference type="STRING" id="1790.A5645_03955"/>
<evidence type="ECO:0000256" key="1">
    <source>
        <dbReference type="SAM" id="SignalP"/>
    </source>
</evidence>
<keyword evidence="1" id="KW-0732">Signal</keyword>
<name>A0A1A3CCM8_MYCAS</name>
<proteinExistence type="predicted"/>
<dbReference type="OrthoDB" id="4688138at2"/>
<dbReference type="Proteomes" id="UP000093795">
    <property type="component" value="Unassembled WGS sequence"/>
</dbReference>
<feature type="signal peptide" evidence="1">
    <location>
        <begin position="1"/>
        <end position="20"/>
    </location>
</feature>
<accession>A0A1A3CCM8</accession>
<protein>
    <submittedName>
        <fullName evidence="2">Uncharacterized protein</fullName>
    </submittedName>
</protein>
<evidence type="ECO:0000313" key="3">
    <source>
        <dbReference type="Proteomes" id="UP000093795"/>
    </source>
</evidence>
<reference evidence="2 3" key="1">
    <citation type="submission" date="2016-06" db="EMBL/GenBank/DDBJ databases">
        <authorList>
            <person name="Kjaerup R.B."/>
            <person name="Dalgaard T.S."/>
            <person name="Juul-Madsen H.R."/>
        </authorList>
    </citation>
    <scope>NUCLEOTIDE SEQUENCE [LARGE SCALE GENOMIC DNA]</scope>
    <source>
        <strain evidence="2 3">1081914.2</strain>
    </source>
</reference>
<feature type="chain" id="PRO_5038346623" evidence="1">
    <location>
        <begin position="21"/>
        <end position="298"/>
    </location>
</feature>
<organism evidence="2 3">
    <name type="scientific">Mycobacterium asiaticum</name>
    <dbReference type="NCBI Taxonomy" id="1790"/>
    <lineage>
        <taxon>Bacteria</taxon>
        <taxon>Bacillati</taxon>
        <taxon>Actinomycetota</taxon>
        <taxon>Actinomycetes</taxon>
        <taxon>Mycobacteriales</taxon>
        <taxon>Mycobacteriaceae</taxon>
        <taxon>Mycobacterium</taxon>
    </lineage>
</organism>
<dbReference type="EMBL" id="LZKQ01000131">
    <property type="protein sequence ID" value="OBI84710.1"/>
    <property type="molecule type" value="Genomic_DNA"/>
</dbReference>
<comment type="caution">
    <text evidence="2">The sequence shown here is derived from an EMBL/GenBank/DDBJ whole genome shotgun (WGS) entry which is preliminary data.</text>
</comment>
<sequence length="298" mass="31152">MRSLVALVLALACLVGCSGSNGPARIFGASTARVGESQAVLGWNISVTNFRWSEDYVLVDVDAAPTDPAKPHAKPEDIRFGLYGALSHPMEFNGLNSCNDAVTKTPEVRTPLTAPPNRLTGTVCLGPLKERSVVRGIYAYSPNERIPDTAAAYAAAFPVGLLPTNVNDTGLVVKSTSVSAWRADGMPITNAQLGDPAAFNGNGYMLLALEAGAVGARYREDSARRGGPMMLLAAPTLPGRGLNPACAAYGASVLILPDESRDSVQVNASLCTQGEVNQAVLYATIAIVGTHAAVWLSR</sequence>
<dbReference type="eggNOG" id="ENOG50301K8">
    <property type="taxonomic scope" value="Bacteria"/>
</dbReference>